<dbReference type="InterPro" id="IPR050914">
    <property type="entry name" value="snRNP_SmB/NAA38-like"/>
</dbReference>
<dbReference type="InterPro" id="IPR010920">
    <property type="entry name" value="LSM_dom_sf"/>
</dbReference>
<dbReference type="AlphaFoldDB" id="A0A1B9GYJ7"/>
<dbReference type="Gene3D" id="2.30.30.100">
    <property type="match status" value="1"/>
</dbReference>
<evidence type="ECO:0000256" key="1">
    <source>
        <dbReference type="SAM" id="MobiDB-lite"/>
    </source>
</evidence>
<dbReference type="OrthoDB" id="368909at2759"/>
<evidence type="ECO:0000313" key="4">
    <source>
        <dbReference type="Proteomes" id="UP000092666"/>
    </source>
</evidence>
<gene>
    <name evidence="3" type="ORF">I316_01990</name>
</gene>
<feature type="compositionally biased region" description="Polar residues" evidence="1">
    <location>
        <begin position="43"/>
        <end position="57"/>
    </location>
</feature>
<reference evidence="4" key="2">
    <citation type="submission" date="2013-12" db="EMBL/GenBank/DDBJ databases">
        <title>Evolution of pathogenesis and genome organization in the Tremellales.</title>
        <authorList>
            <person name="Cuomo C."/>
            <person name="Litvintseva A."/>
            <person name="Heitman J."/>
            <person name="Chen Y."/>
            <person name="Sun S."/>
            <person name="Springer D."/>
            <person name="Dromer F."/>
            <person name="Young S."/>
            <person name="Zeng Q."/>
            <person name="Chapman S."/>
            <person name="Gujja S."/>
            <person name="Saif S."/>
            <person name="Birren B."/>
        </authorList>
    </citation>
    <scope>NUCLEOTIDE SEQUENCE [LARGE SCALE GENOMIC DNA]</scope>
    <source>
        <strain evidence="4">BCC8398</strain>
    </source>
</reference>
<feature type="domain" description="Sm" evidence="2">
    <location>
        <begin position="81"/>
        <end position="122"/>
    </location>
</feature>
<name>A0A1B9GYJ7_9TREE</name>
<dbReference type="STRING" id="1296120.A0A1B9GYJ7"/>
<dbReference type="InterPro" id="IPR001163">
    <property type="entry name" value="Sm_dom_euk/arc"/>
</dbReference>
<proteinExistence type="predicted"/>
<accession>A0A1B9GYJ7</accession>
<dbReference type="PANTHER" id="PTHR10701:SF5">
    <property type="entry name" value="N-ALPHA-ACETYLTRANSFERASE 38, NATC AUXILIARY SUBUNIT"/>
    <property type="match status" value="1"/>
</dbReference>
<dbReference type="PANTHER" id="PTHR10701">
    <property type="entry name" value="SMALL NUCLEAR RIBONUCLEOPROTEIN-ASSOCIATED PROTEIN B AND N"/>
    <property type="match status" value="1"/>
</dbReference>
<reference evidence="3 4" key="1">
    <citation type="submission" date="2013-07" db="EMBL/GenBank/DDBJ databases">
        <title>The Genome Sequence of Cryptococcus heveanensis BCC8398.</title>
        <authorList>
            <consortium name="The Broad Institute Genome Sequencing Platform"/>
            <person name="Cuomo C."/>
            <person name="Litvintseva A."/>
            <person name="Chen Y."/>
            <person name="Heitman J."/>
            <person name="Sun S."/>
            <person name="Springer D."/>
            <person name="Dromer F."/>
            <person name="Young S.K."/>
            <person name="Zeng Q."/>
            <person name="Gargeya S."/>
            <person name="Fitzgerald M."/>
            <person name="Abouelleil A."/>
            <person name="Alvarado L."/>
            <person name="Berlin A.M."/>
            <person name="Chapman S.B."/>
            <person name="Dewar J."/>
            <person name="Goldberg J."/>
            <person name="Griggs A."/>
            <person name="Gujja S."/>
            <person name="Hansen M."/>
            <person name="Howarth C."/>
            <person name="Imamovic A."/>
            <person name="Larimer J."/>
            <person name="McCowan C."/>
            <person name="Murphy C."/>
            <person name="Pearson M."/>
            <person name="Priest M."/>
            <person name="Roberts A."/>
            <person name="Saif S."/>
            <person name="Shea T."/>
            <person name="Sykes S."/>
            <person name="Wortman J."/>
            <person name="Nusbaum C."/>
            <person name="Birren B."/>
        </authorList>
    </citation>
    <scope>NUCLEOTIDE SEQUENCE [LARGE SCALE GENOMIC DNA]</scope>
    <source>
        <strain evidence="3 4">BCC8398</strain>
    </source>
</reference>
<dbReference type="Pfam" id="PF01423">
    <property type="entry name" value="LSM"/>
    <property type="match status" value="1"/>
</dbReference>
<evidence type="ECO:0000259" key="2">
    <source>
        <dbReference type="Pfam" id="PF01423"/>
    </source>
</evidence>
<dbReference type="SUPFAM" id="SSF50182">
    <property type="entry name" value="Sm-like ribonucleoproteins"/>
    <property type="match status" value="1"/>
</dbReference>
<dbReference type="EMBL" id="KI669496">
    <property type="protein sequence ID" value="OCF36118.1"/>
    <property type="molecule type" value="Genomic_DNA"/>
</dbReference>
<evidence type="ECO:0000313" key="3">
    <source>
        <dbReference type="EMBL" id="OCF36118.1"/>
    </source>
</evidence>
<feature type="region of interest" description="Disordered" evidence="1">
    <location>
        <begin position="43"/>
        <end position="78"/>
    </location>
</feature>
<dbReference type="Proteomes" id="UP000092666">
    <property type="component" value="Unassembled WGS sequence"/>
</dbReference>
<sequence>MFEPISAAASSAAGIGQYHAHEATSTSPSARAANSIEGYTHTQSFDSLRIPSTTQPAQGERTLPPILTNSTPMPTPARTPSLRDLIGQPLTLDLVDGRQIIGFLLCVDREQNIILRDAEEFRPLYPSSLMSSSSSGVSGNAIDSDAEEEYQKHRRHRWDEVRANREMYWPRSEPFGGWESGWGGRCMGMVGVKGGDVVKIQVDKALWKGIGGISDQGLEGEGEGRGCEDGQVNLSGGAGMLQPAVQGEVQMKMPVV</sequence>
<dbReference type="GO" id="GO:0032991">
    <property type="term" value="C:protein-containing complex"/>
    <property type="evidence" value="ECO:0007669"/>
    <property type="project" value="UniProtKB-ARBA"/>
</dbReference>
<keyword evidence="4" id="KW-1185">Reference proteome</keyword>
<organism evidence="3 4">
    <name type="scientific">Kwoniella heveanensis BCC8398</name>
    <dbReference type="NCBI Taxonomy" id="1296120"/>
    <lineage>
        <taxon>Eukaryota</taxon>
        <taxon>Fungi</taxon>
        <taxon>Dikarya</taxon>
        <taxon>Basidiomycota</taxon>
        <taxon>Agaricomycotina</taxon>
        <taxon>Tremellomycetes</taxon>
        <taxon>Tremellales</taxon>
        <taxon>Cryptococcaceae</taxon>
        <taxon>Kwoniella</taxon>
    </lineage>
</organism>
<protein>
    <recommendedName>
        <fullName evidence="2">Sm domain-containing protein</fullName>
    </recommendedName>
</protein>